<dbReference type="RefSeq" id="WP_406788411.1">
    <property type="nucleotide sequence ID" value="NZ_JBJIAA010000012.1"/>
</dbReference>
<reference evidence="1 2" key="1">
    <citation type="submission" date="2024-11" db="EMBL/GenBank/DDBJ databases">
        <authorList>
            <person name="Heng Y.C."/>
            <person name="Lim A.C.H."/>
            <person name="Lee J.K.Y."/>
            <person name="Kittelmann S."/>
        </authorList>
    </citation>
    <scope>NUCLEOTIDE SEQUENCE [LARGE SCALE GENOMIC DNA]</scope>
    <source>
        <strain evidence="1 2">WILCCON 0114</strain>
    </source>
</reference>
<name>A0ABW8TI86_9CLOT</name>
<keyword evidence="2" id="KW-1185">Reference proteome</keyword>
<accession>A0ABW8TI86</accession>
<evidence type="ECO:0000313" key="2">
    <source>
        <dbReference type="Proteomes" id="UP001623592"/>
    </source>
</evidence>
<proteinExistence type="predicted"/>
<dbReference type="EMBL" id="JBJIAA010000012">
    <property type="protein sequence ID" value="MFL0251760.1"/>
    <property type="molecule type" value="Genomic_DNA"/>
</dbReference>
<dbReference type="Proteomes" id="UP001623592">
    <property type="component" value="Unassembled WGS sequence"/>
</dbReference>
<gene>
    <name evidence="1" type="ORF">ACJDT4_15180</name>
</gene>
<sequence length="216" mass="24187">MALRKKIAIVCIILFVVFSTFFCIGYKNNIIGMLSSGKSKIGNIVSEITGKSKTKKSKYVSAGNDNKGVGDSFVILKEQFNVTFNPNDETQNSVLKFSKETSAKHEKKQSMSRDELTKSYEKEGYTVIWDNDRKIEVIKNNYINNPEVDGVFVLMPSQKDNLIDVYKVGNKGQLENTNTVAYKKISDLKAETVLQLKKGLLVFGSKNDAKKLAGYD</sequence>
<protein>
    <submittedName>
        <fullName evidence="1">Uncharacterized protein</fullName>
    </submittedName>
</protein>
<comment type="caution">
    <text evidence="1">The sequence shown here is derived from an EMBL/GenBank/DDBJ whole genome shotgun (WGS) entry which is preliminary data.</text>
</comment>
<organism evidence="1 2">
    <name type="scientific">Clostridium neuense</name>
    <dbReference type="NCBI Taxonomy" id="1728934"/>
    <lineage>
        <taxon>Bacteria</taxon>
        <taxon>Bacillati</taxon>
        <taxon>Bacillota</taxon>
        <taxon>Clostridia</taxon>
        <taxon>Eubacteriales</taxon>
        <taxon>Clostridiaceae</taxon>
        <taxon>Clostridium</taxon>
    </lineage>
</organism>
<evidence type="ECO:0000313" key="1">
    <source>
        <dbReference type="EMBL" id="MFL0251760.1"/>
    </source>
</evidence>